<evidence type="ECO:0008006" key="7">
    <source>
        <dbReference type="Google" id="ProtNLM"/>
    </source>
</evidence>
<dbReference type="GO" id="GO:0003723">
    <property type="term" value="F:RNA binding"/>
    <property type="evidence" value="ECO:0007669"/>
    <property type="project" value="TreeGrafter"/>
</dbReference>
<dbReference type="AlphaFoldDB" id="A0AAV2NSM9"/>
<reference evidence="5" key="1">
    <citation type="submission" date="2024-04" db="EMBL/GenBank/DDBJ databases">
        <authorList>
            <consortium name="Molecular Ecology Group"/>
        </authorList>
    </citation>
    <scope>NUCLEOTIDE SEQUENCE</scope>
</reference>
<gene>
    <name evidence="5" type="ORF">LPLAT_LOCUS8736</name>
</gene>
<dbReference type="GO" id="GO:0043565">
    <property type="term" value="F:sequence-specific DNA binding"/>
    <property type="evidence" value="ECO:0007669"/>
    <property type="project" value="TreeGrafter"/>
</dbReference>
<dbReference type="InterPro" id="IPR007015">
    <property type="entry name" value="DNA_pol_V/MYBBP1A"/>
</dbReference>
<evidence type="ECO:0000256" key="4">
    <source>
        <dbReference type="SAM" id="MobiDB-lite"/>
    </source>
</evidence>
<feature type="region of interest" description="Disordered" evidence="4">
    <location>
        <begin position="1202"/>
        <end position="1250"/>
    </location>
</feature>
<feature type="compositionally biased region" description="Acidic residues" evidence="4">
    <location>
        <begin position="696"/>
        <end position="733"/>
    </location>
</feature>
<accession>A0AAV2NSM9</accession>
<proteinExistence type="inferred from homology"/>
<dbReference type="InterPro" id="IPR016024">
    <property type="entry name" value="ARM-type_fold"/>
</dbReference>
<dbReference type="SUPFAM" id="SSF48371">
    <property type="entry name" value="ARM repeat"/>
    <property type="match status" value="1"/>
</dbReference>
<feature type="compositionally biased region" description="Polar residues" evidence="4">
    <location>
        <begin position="1208"/>
        <end position="1224"/>
    </location>
</feature>
<dbReference type="EMBL" id="OZ034827">
    <property type="protein sequence ID" value="CAL1682893.1"/>
    <property type="molecule type" value="Genomic_DNA"/>
</dbReference>
<dbReference type="PANTHER" id="PTHR13213:SF2">
    <property type="entry name" value="MYB-BINDING PROTEIN 1A"/>
    <property type="match status" value="1"/>
</dbReference>
<sequence length="1250" mass="143185">MNSIILDNFNKLKNNNDSVRLNAGVTLLNHLYQYNTDQDDKELKYALTRLVRSLGSSQTVARKGNYSALTVFLMMHPETSIEKLLSITNTQLHPIGQNSKSENADIYMGRVLLCGALIRSKLLIQSTSEIQQQITEILLNAGKQRNYLSFISVMFLNEFIIQLDVESMKKVVWPIVEKEIGKSWSEQTLDTFYLLLVVGDQHPSLLNHKFLKEHFGVKQIIAKESMENIVKLLTALPRIVSYQHPVFKLFCEKLTLTELIADFWKGIDNKFTKPSKSDEYIATEILRLLLSNITDKTVIPSLLSPNMLQHMLKRFSNCKRNNNDEVLIAFRKVLHLVISATNDKDMKTKIQLNILKKLILHPGDLMIEKKTGIKVIQKITANLRLDGVKKLCQLYRDVIENKSIKERENMKVELWTNAERSYAAQLLTKLIGHRETLLDQEWKLAQLTFLFNYGLCEVSNVGIELAPQFKNSFYRALDHKLPKLDDVRNLLSTLVHDLNSKLQSNVIQLRSPLSDAASDAWRRAIDLIEKLEKNTKNAIALPIFHTMNLHMSLQLFSDPEMAIMSINELECCYERLIKKSKGHKKLDAPEQEEPQWVEVIVDLLLSLLSRNNHLLRSLVDSVFPHICPYLTSSAVYQILAILDVKNNQNTLTTKQNDNEDSSSIESESDNEEKENVLSSEISSDESGSESNINKDENDDNNDDNDNEEEEEQEEEEEDDDDNDNDNDDDDDDETVTDKLRMAVRQALGDAATQTDNEDIDVDEIDEEEGKRLDESLAAAFKLLRENRQVRSKKQEKTSEALTHFRIRVIDLLNIYLGTCPSMAVALDMIVPLFALLEFCIKDPHQQPLKHRVQTCLKKLSTIKKFEDTTGVDDILLTTVLKAVIEKGERSTLICQEISENLAECCTFLVKCMQQANLSSKSVIELYTKNLTTFMKKRDCILSLILFKSVLQLCWEDNWQLALLLVNSAFDSNIRYFRRSQALELLVILYRNNRLLNMDTKYADVRIKLETMLYKNTIDMCKELCDSHVCDNGQFISYNGSPVQKKVLQKFVGLLLTLLLAVHTHHLPQAWNWQIIKTTLITMYENQSIFSTELKNAYKKFAKQIGISFDVKSTKHNNQLNGSTDIALQSNGKQSNVTSQNGKISDSEGGEIAHSNNVQKKKKKKNKQKEKQLLKKDARELRAKAMSKDLELFKFSNVNLPENDVNKTEVCQNGHSHTKSTNSKSLQKRNRDKAVEENREPKKRRKSTNCG</sequence>
<keyword evidence="3" id="KW-0539">Nucleus</keyword>
<keyword evidence="6" id="KW-1185">Reference proteome</keyword>
<feature type="region of interest" description="Disordered" evidence="4">
    <location>
        <begin position="1119"/>
        <end position="1172"/>
    </location>
</feature>
<feature type="compositionally biased region" description="Polar residues" evidence="4">
    <location>
        <begin position="1119"/>
        <end position="1143"/>
    </location>
</feature>
<name>A0AAV2NSM9_9HYME</name>
<feature type="region of interest" description="Disordered" evidence="4">
    <location>
        <begin position="651"/>
        <end position="733"/>
    </location>
</feature>
<evidence type="ECO:0000256" key="3">
    <source>
        <dbReference type="ARBA" id="ARBA00023242"/>
    </source>
</evidence>
<evidence type="ECO:0000256" key="1">
    <source>
        <dbReference type="ARBA" id="ARBA00004123"/>
    </source>
</evidence>
<feature type="compositionally biased region" description="Basic residues" evidence="4">
    <location>
        <begin position="1240"/>
        <end position="1250"/>
    </location>
</feature>
<dbReference type="Proteomes" id="UP001497644">
    <property type="component" value="Chromosome 4"/>
</dbReference>
<dbReference type="PANTHER" id="PTHR13213">
    <property type="entry name" value="MYB-BINDING PROTEIN 1A FAMILY MEMBER"/>
    <property type="match status" value="1"/>
</dbReference>
<protein>
    <recommendedName>
        <fullName evidence="7">Myb-binding protein 1A</fullName>
    </recommendedName>
</protein>
<comment type="subcellular location">
    <subcellularLocation>
        <location evidence="1">Nucleus</location>
    </subcellularLocation>
</comment>
<dbReference type="GO" id="GO:0005730">
    <property type="term" value="C:nucleolus"/>
    <property type="evidence" value="ECO:0007669"/>
    <property type="project" value="InterPro"/>
</dbReference>
<feature type="compositionally biased region" description="Acidic residues" evidence="4">
    <location>
        <begin position="658"/>
        <end position="672"/>
    </location>
</feature>
<evidence type="ECO:0000313" key="5">
    <source>
        <dbReference type="EMBL" id="CAL1682893.1"/>
    </source>
</evidence>
<evidence type="ECO:0000313" key="6">
    <source>
        <dbReference type="Proteomes" id="UP001497644"/>
    </source>
</evidence>
<evidence type="ECO:0000256" key="2">
    <source>
        <dbReference type="ARBA" id="ARBA00006809"/>
    </source>
</evidence>
<organism evidence="5 6">
    <name type="scientific">Lasius platythorax</name>
    <dbReference type="NCBI Taxonomy" id="488582"/>
    <lineage>
        <taxon>Eukaryota</taxon>
        <taxon>Metazoa</taxon>
        <taxon>Ecdysozoa</taxon>
        <taxon>Arthropoda</taxon>
        <taxon>Hexapoda</taxon>
        <taxon>Insecta</taxon>
        <taxon>Pterygota</taxon>
        <taxon>Neoptera</taxon>
        <taxon>Endopterygota</taxon>
        <taxon>Hymenoptera</taxon>
        <taxon>Apocrita</taxon>
        <taxon>Aculeata</taxon>
        <taxon>Formicoidea</taxon>
        <taxon>Formicidae</taxon>
        <taxon>Formicinae</taxon>
        <taxon>Lasius</taxon>
        <taxon>Lasius</taxon>
    </lineage>
</organism>
<dbReference type="GO" id="GO:0003714">
    <property type="term" value="F:transcription corepressor activity"/>
    <property type="evidence" value="ECO:0007669"/>
    <property type="project" value="TreeGrafter"/>
</dbReference>
<comment type="similarity">
    <text evidence="2">Belongs to the MYBBP1A family.</text>
</comment>
<dbReference type="Pfam" id="PF04931">
    <property type="entry name" value="DNA_pol_phi"/>
    <property type="match status" value="1"/>
</dbReference>
<feature type="compositionally biased region" description="Basic residues" evidence="4">
    <location>
        <begin position="1158"/>
        <end position="1167"/>
    </location>
</feature>